<name>A0A9W8CQZ9_9FUNG</name>
<sequence length="525" mass="57287">MLSSARSLSKQVLSHRQQIQQQTKTQLRNQHTNQHTAPARPKEQQQQQQQQTQQQQQFHDDDLHKSAMLDKMRLENRERKKRWREVNGERNKDNDLRCRVNKRANQLYGLHASEAKERWIGEEFERRQQRRREKEGRKRMQSPDAEEDGARTPVPTAAAEDALLAAPEEDRAAKCPRRDGSRDAASASSSASASASAGRIPLGFGSYAAMPAHQVRAAYDFWRSAAEHHALETAAMAGVAAAAPPSESQFVRAHGNNTGANEVTGHAHRHHQHGQLLRLPPLSSIVPENYLSQQQQQLRIHDADNAAVQTPLANAHAAAADAAELPLMQSSNPSAHVPPPPQPSLLLASKADANASLNYRSYHPGHAPRLSAAAAAAAAVDAGASPSLLHMSIDSTVPNPQAHHRQPSSSFASLADRRRRHLRPWEDDSAVDDDDALAFFTAAPPAPLPPHSMHRRGSSVASSTLLPSPASPVQLDHRDLNGLSEAAFSLMSLSSSASSSSPSSASASAAMLQQNQYQQHHLLQH</sequence>
<feature type="region of interest" description="Disordered" evidence="1">
    <location>
        <begin position="1"/>
        <end position="60"/>
    </location>
</feature>
<protein>
    <recommendedName>
        <fullName evidence="2">DUF3020 domain-containing protein</fullName>
    </recommendedName>
</protein>
<feature type="compositionally biased region" description="Polar residues" evidence="1">
    <location>
        <begin position="1"/>
        <end position="16"/>
    </location>
</feature>
<feature type="region of interest" description="Disordered" evidence="1">
    <location>
        <begin position="126"/>
        <end position="197"/>
    </location>
</feature>
<organism evidence="3 4">
    <name type="scientific">Coemansia erecta</name>
    <dbReference type="NCBI Taxonomy" id="147472"/>
    <lineage>
        <taxon>Eukaryota</taxon>
        <taxon>Fungi</taxon>
        <taxon>Fungi incertae sedis</taxon>
        <taxon>Zoopagomycota</taxon>
        <taxon>Kickxellomycotina</taxon>
        <taxon>Kickxellomycetes</taxon>
        <taxon>Kickxellales</taxon>
        <taxon>Kickxellaceae</taxon>
        <taxon>Coemansia</taxon>
    </lineage>
</organism>
<evidence type="ECO:0000313" key="3">
    <source>
        <dbReference type="EMBL" id="KAJ1720628.1"/>
    </source>
</evidence>
<comment type="caution">
    <text evidence="3">The sequence shown here is derived from an EMBL/GenBank/DDBJ whole genome shotgun (WGS) entry which is preliminary data.</text>
</comment>
<reference evidence="3" key="1">
    <citation type="submission" date="2022-07" db="EMBL/GenBank/DDBJ databases">
        <title>Phylogenomic reconstructions and comparative analyses of Kickxellomycotina fungi.</title>
        <authorList>
            <person name="Reynolds N.K."/>
            <person name="Stajich J.E."/>
            <person name="Barry K."/>
            <person name="Grigoriev I.V."/>
            <person name="Crous P."/>
            <person name="Smith M.E."/>
        </authorList>
    </citation>
    <scope>NUCLEOTIDE SEQUENCE</scope>
    <source>
        <strain evidence="3">NBRC 32514</strain>
    </source>
</reference>
<feature type="region of interest" description="Disordered" evidence="1">
    <location>
        <begin position="495"/>
        <end position="525"/>
    </location>
</feature>
<feature type="compositionally biased region" description="Low complexity" evidence="1">
    <location>
        <begin position="184"/>
        <end position="197"/>
    </location>
</feature>
<feature type="compositionally biased region" description="Basic and acidic residues" evidence="1">
    <location>
        <begin position="126"/>
        <end position="138"/>
    </location>
</feature>
<feature type="compositionally biased region" description="Low complexity" evidence="1">
    <location>
        <begin position="458"/>
        <end position="473"/>
    </location>
</feature>
<feature type="compositionally biased region" description="Basic and acidic residues" evidence="1">
    <location>
        <begin position="168"/>
        <end position="182"/>
    </location>
</feature>
<evidence type="ECO:0000259" key="2">
    <source>
        <dbReference type="Pfam" id="PF11223"/>
    </source>
</evidence>
<feature type="compositionally biased region" description="Polar residues" evidence="1">
    <location>
        <begin position="27"/>
        <end position="36"/>
    </location>
</feature>
<evidence type="ECO:0000256" key="1">
    <source>
        <dbReference type="SAM" id="MobiDB-lite"/>
    </source>
</evidence>
<feature type="region of interest" description="Disordered" evidence="1">
    <location>
        <begin position="391"/>
        <end position="415"/>
    </location>
</feature>
<keyword evidence="4" id="KW-1185">Reference proteome</keyword>
<gene>
    <name evidence="3" type="ORF">LPJ53_004757</name>
</gene>
<accession>A0A9W8CQZ9</accession>
<dbReference type="EMBL" id="JANBOJ010000239">
    <property type="protein sequence ID" value="KAJ1720628.1"/>
    <property type="molecule type" value="Genomic_DNA"/>
</dbReference>
<evidence type="ECO:0000313" key="4">
    <source>
        <dbReference type="Proteomes" id="UP001149813"/>
    </source>
</evidence>
<feature type="region of interest" description="Disordered" evidence="1">
    <location>
        <begin position="442"/>
        <end position="476"/>
    </location>
</feature>
<dbReference type="Proteomes" id="UP001149813">
    <property type="component" value="Unassembled WGS sequence"/>
</dbReference>
<dbReference type="OrthoDB" id="5595797at2759"/>
<feature type="domain" description="DUF3020" evidence="2">
    <location>
        <begin position="76"/>
        <end position="124"/>
    </location>
</feature>
<feature type="compositionally biased region" description="Low complexity" evidence="1">
    <location>
        <begin position="157"/>
        <end position="166"/>
    </location>
</feature>
<dbReference type="InterPro" id="IPR021386">
    <property type="entry name" value="SPP41_DUF3020"/>
</dbReference>
<feature type="compositionally biased region" description="Low complexity" evidence="1">
    <location>
        <begin position="17"/>
        <end position="26"/>
    </location>
</feature>
<dbReference type="AlphaFoldDB" id="A0A9W8CQZ9"/>
<proteinExistence type="predicted"/>
<dbReference type="Pfam" id="PF11223">
    <property type="entry name" value="DUF3020"/>
    <property type="match status" value="1"/>
</dbReference>
<feature type="compositionally biased region" description="Low complexity" evidence="1">
    <location>
        <begin position="44"/>
        <end position="57"/>
    </location>
</feature>